<reference evidence="4" key="1">
    <citation type="journal article" date="2020" name="mSystems">
        <title>Genome- and Community-Level Interaction Insights into Carbon Utilization and Element Cycling Functions of Hydrothermarchaeota in Hydrothermal Sediment.</title>
        <authorList>
            <person name="Zhou Z."/>
            <person name="Liu Y."/>
            <person name="Xu W."/>
            <person name="Pan J."/>
            <person name="Luo Z.H."/>
            <person name="Li M."/>
        </authorList>
    </citation>
    <scope>NUCLEOTIDE SEQUENCE [LARGE SCALE GENOMIC DNA]</scope>
    <source>
        <strain evidence="4">SpSt-613</strain>
        <strain evidence="3">SpSt-669</strain>
    </source>
</reference>
<evidence type="ECO:0000259" key="2">
    <source>
        <dbReference type="Pfam" id="PF22230"/>
    </source>
</evidence>
<sequence length="451" mass="51365">MNNPCIHDSVASSAVLQVIGEPKNYKKTRYVYENEPCEALLAATAVADITGGEVILLAPESLVTSLEPDIDEACKLLENPKMFEQKVLEQLDNGSENHPKTTVEILPSVGSFRQREKDWRINAQGTFAAIEAALFLIMKKLVKEGRNITMVVTSGLNIYPALALRTLYNILTYQLLAAYPHEPNPRPCHKIVYHTIPTQENEEIQIETQAVETTIYNAFPLTNEEINDLGTVYRGDLRGNLVRCLKNGLKTFICINRNTPLPLYHGKIIEEISQECVEKLEQQVADDLRKRIEHTVEKEKVQITIKRSTENLPISFIRRTMMALAMTKSLMKLVKEARKNMVNGFVPLDAIKTLFIEEIYQNRPHFTHNRHLLESEVENIEKLRDRLGETEQYLMNFLSGGKGSSDMVRNFFAHSGFLGDITYVKKDSSSRILLRYDSERAKDVGEWLLGR</sequence>
<organism evidence="4">
    <name type="scientific">Caldiarchaeum subterraneum</name>
    <dbReference type="NCBI Taxonomy" id="311458"/>
    <lineage>
        <taxon>Archaea</taxon>
        <taxon>Nitrososphaerota</taxon>
        <taxon>Candidatus Caldarchaeales</taxon>
        <taxon>Candidatus Caldarchaeaceae</taxon>
        <taxon>Candidatus Caldarchaeum</taxon>
    </lineage>
</organism>
<dbReference type="Gene3D" id="1.10.3740.10">
    <property type="entry name" value="SSO1389-like domains"/>
    <property type="match status" value="1"/>
</dbReference>
<accession>A0A7C4E1M8</accession>
<dbReference type="Pfam" id="PF22230">
    <property type="entry name" value="Csx1_CARF"/>
    <property type="match status" value="1"/>
</dbReference>
<feature type="domain" description="CRISPR system endoribonuclease Csx1 CARF" evidence="2">
    <location>
        <begin position="16"/>
        <end position="176"/>
    </location>
</feature>
<dbReference type="EMBL" id="DTCM01000079">
    <property type="protein sequence ID" value="HGL41294.1"/>
    <property type="molecule type" value="Genomic_DNA"/>
</dbReference>
<dbReference type="InterPro" id="IPR019016">
    <property type="entry name" value="Csx1-like_HEPN"/>
</dbReference>
<gene>
    <name evidence="4" type="ORF">ENT82_03485</name>
    <name evidence="3" type="ORF">ENU43_06490</name>
</gene>
<feature type="domain" description="CRISPR system endoribonuclease Csx1-like HEPN" evidence="1">
    <location>
        <begin position="368"/>
        <end position="437"/>
    </location>
</feature>
<name>A0A7C4E1M8_CALS0</name>
<protein>
    <recommendedName>
        <fullName evidence="5">CRISPR-associated protein</fullName>
    </recommendedName>
</protein>
<dbReference type="InterPro" id="IPR053857">
    <property type="entry name" value="Csx1_CARF"/>
</dbReference>
<comment type="caution">
    <text evidence="4">The sequence shown here is derived from an EMBL/GenBank/DDBJ whole genome shotgun (WGS) entry which is preliminary data.</text>
</comment>
<dbReference type="Gene3D" id="3.40.50.10640">
    <property type="entry name" value="SSO1389-like"/>
    <property type="match status" value="1"/>
</dbReference>
<evidence type="ECO:0000313" key="3">
    <source>
        <dbReference type="EMBL" id="HGL41294.1"/>
    </source>
</evidence>
<dbReference type="AlphaFoldDB" id="A0A7C4E1M8"/>
<dbReference type="InterPro" id="IPR027419">
    <property type="entry name" value="CRISPR-assoc_Csx1_C"/>
</dbReference>
<evidence type="ECO:0008006" key="5">
    <source>
        <dbReference type="Google" id="ProtNLM"/>
    </source>
</evidence>
<dbReference type="SUPFAM" id="SSF160980">
    <property type="entry name" value="SSO1389-like"/>
    <property type="match status" value="1"/>
</dbReference>
<evidence type="ECO:0000313" key="4">
    <source>
        <dbReference type="EMBL" id="HGN90177.1"/>
    </source>
</evidence>
<evidence type="ECO:0000259" key="1">
    <source>
        <dbReference type="Pfam" id="PF09455"/>
    </source>
</evidence>
<dbReference type="EMBL" id="DTAD01000034">
    <property type="protein sequence ID" value="HGN90177.1"/>
    <property type="molecule type" value="Genomic_DNA"/>
</dbReference>
<dbReference type="Pfam" id="PF09455">
    <property type="entry name" value="Csx1_HEPN"/>
    <property type="match status" value="1"/>
</dbReference>
<proteinExistence type="predicted"/>